<reference evidence="2" key="1">
    <citation type="submission" date="2018-01" db="EMBL/GenBank/DDBJ databases">
        <authorList>
            <person name="Mao J.F."/>
        </authorList>
    </citation>
    <scope>NUCLEOTIDE SEQUENCE</scope>
    <source>
        <strain evidence="2">Huo1</strain>
        <tissue evidence="2">Leaf</tissue>
    </source>
</reference>
<evidence type="ECO:0000313" key="3">
    <source>
        <dbReference type="Proteomes" id="UP000298416"/>
    </source>
</evidence>
<evidence type="ECO:0000313" key="2">
    <source>
        <dbReference type="EMBL" id="KAG6421973.1"/>
    </source>
</evidence>
<keyword evidence="3" id="KW-1185">Reference proteome</keyword>
<protein>
    <submittedName>
        <fullName evidence="2">Uncharacterized protein</fullName>
    </submittedName>
</protein>
<organism evidence="2">
    <name type="scientific">Salvia splendens</name>
    <name type="common">Scarlet sage</name>
    <dbReference type="NCBI Taxonomy" id="180675"/>
    <lineage>
        <taxon>Eukaryota</taxon>
        <taxon>Viridiplantae</taxon>
        <taxon>Streptophyta</taxon>
        <taxon>Embryophyta</taxon>
        <taxon>Tracheophyta</taxon>
        <taxon>Spermatophyta</taxon>
        <taxon>Magnoliopsida</taxon>
        <taxon>eudicotyledons</taxon>
        <taxon>Gunneridae</taxon>
        <taxon>Pentapetalae</taxon>
        <taxon>asterids</taxon>
        <taxon>lamiids</taxon>
        <taxon>Lamiales</taxon>
        <taxon>Lamiaceae</taxon>
        <taxon>Nepetoideae</taxon>
        <taxon>Mentheae</taxon>
        <taxon>Salviinae</taxon>
        <taxon>Salvia</taxon>
        <taxon>Salvia subgen. Calosphace</taxon>
        <taxon>core Calosphace</taxon>
    </lineage>
</organism>
<name>A0A8X8XXI1_SALSN</name>
<gene>
    <name evidence="2" type="ORF">SASPL_118533</name>
</gene>
<feature type="region of interest" description="Disordered" evidence="1">
    <location>
        <begin position="198"/>
        <end position="248"/>
    </location>
</feature>
<feature type="compositionally biased region" description="Basic and acidic residues" evidence="1">
    <location>
        <begin position="222"/>
        <end position="248"/>
    </location>
</feature>
<reference evidence="2" key="2">
    <citation type="submission" date="2020-08" db="EMBL/GenBank/DDBJ databases">
        <title>Plant Genome Project.</title>
        <authorList>
            <person name="Zhang R.-G."/>
        </authorList>
    </citation>
    <scope>NUCLEOTIDE SEQUENCE</scope>
    <source>
        <strain evidence="2">Huo1</strain>
        <tissue evidence="2">Leaf</tissue>
    </source>
</reference>
<accession>A0A8X8XXI1</accession>
<dbReference type="EMBL" id="PNBA02000006">
    <property type="protein sequence ID" value="KAG6421973.1"/>
    <property type="molecule type" value="Genomic_DNA"/>
</dbReference>
<evidence type="ECO:0000256" key="1">
    <source>
        <dbReference type="SAM" id="MobiDB-lite"/>
    </source>
</evidence>
<feature type="compositionally biased region" description="Gly residues" evidence="1">
    <location>
        <begin position="206"/>
        <end position="216"/>
    </location>
</feature>
<dbReference type="Proteomes" id="UP000298416">
    <property type="component" value="Unassembled WGS sequence"/>
</dbReference>
<comment type="caution">
    <text evidence="2">The sequence shown here is derived from an EMBL/GenBank/DDBJ whole genome shotgun (WGS) entry which is preliminary data.</text>
</comment>
<dbReference type="AlphaFoldDB" id="A0A8X8XXI1"/>
<proteinExistence type="predicted"/>
<sequence>MLARSCTGTHVSRPQSTARPWPLYWQYGYSKKKDVIHSSVEGSFTLCDVEASMELVVKEVDSGFRRNGLHFWASDNHKAEECLWNKTVCKDHEPNLVESLDGSVEVSGVTDVEVSENKDDGQREDHSNENELFLVQDFFRYPKDDVTKGVAEDIFIKMGSEKDNNEFIEKDINSPQNDTSYGNKEIFVSQVASGDAYSGKSHERIGGYGGPRGFFRGGFSNRDGEGDRPRRPLDHRSRIGCDYESKRE</sequence>